<dbReference type="InterPro" id="IPR014710">
    <property type="entry name" value="RmlC-like_jellyroll"/>
</dbReference>
<dbReference type="CDD" id="cd02209">
    <property type="entry name" value="cupin_XRE_C"/>
    <property type="match status" value="1"/>
</dbReference>
<gene>
    <name evidence="3" type="ORF">BJ981_006760</name>
</gene>
<accession>A0A7W9DTU5</accession>
<dbReference type="InterPro" id="IPR011051">
    <property type="entry name" value="RmlC_Cupin_sf"/>
</dbReference>
<dbReference type="InterPro" id="IPR050807">
    <property type="entry name" value="TransReg_Diox_bact_type"/>
</dbReference>
<reference evidence="3 4" key="1">
    <citation type="submission" date="2020-08" db="EMBL/GenBank/DDBJ databases">
        <title>Sequencing the genomes of 1000 actinobacteria strains.</title>
        <authorList>
            <person name="Klenk H.-P."/>
        </authorList>
    </citation>
    <scope>NUCLEOTIDE SEQUENCE [LARGE SCALE GENOMIC DNA]</scope>
    <source>
        <strain evidence="3 4">DSM 45790</strain>
    </source>
</reference>
<evidence type="ECO:0000256" key="1">
    <source>
        <dbReference type="ARBA" id="ARBA00023125"/>
    </source>
</evidence>
<evidence type="ECO:0000313" key="4">
    <source>
        <dbReference type="Proteomes" id="UP000588112"/>
    </source>
</evidence>
<dbReference type="SUPFAM" id="SSF51182">
    <property type="entry name" value="RmlC-like cupins"/>
    <property type="match status" value="1"/>
</dbReference>
<evidence type="ECO:0000259" key="2">
    <source>
        <dbReference type="PROSITE" id="PS50943"/>
    </source>
</evidence>
<dbReference type="InterPro" id="IPR010982">
    <property type="entry name" value="Lambda_DNA-bd_dom_sf"/>
</dbReference>
<dbReference type="Gene3D" id="2.60.120.10">
    <property type="entry name" value="Jelly Rolls"/>
    <property type="match status" value="1"/>
</dbReference>
<evidence type="ECO:0000313" key="3">
    <source>
        <dbReference type="EMBL" id="MBB5630996.1"/>
    </source>
</evidence>
<comment type="caution">
    <text evidence="3">The sequence shown here is derived from an EMBL/GenBank/DDBJ whole genome shotgun (WGS) entry which is preliminary data.</text>
</comment>
<dbReference type="Pfam" id="PF07883">
    <property type="entry name" value="Cupin_2"/>
    <property type="match status" value="1"/>
</dbReference>
<dbReference type="EMBL" id="JACHBR010000002">
    <property type="protein sequence ID" value="MBB5630996.1"/>
    <property type="molecule type" value="Genomic_DNA"/>
</dbReference>
<keyword evidence="1" id="KW-0238">DNA-binding</keyword>
<dbReference type="Pfam" id="PF01381">
    <property type="entry name" value="HTH_3"/>
    <property type="match status" value="1"/>
</dbReference>
<dbReference type="Proteomes" id="UP000588112">
    <property type="component" value="Unassembled WGS sequence"/>
</dbReference>
<organism evidence="3 4">
    <name type="scientific">Sphaerisporangium krabiense</name>
    <dbReference type="NCBI Taxonomy" id="763782"/>
    <lineage>
        <taxon>Bacteria</taxon>
        <taxon>Bacillati</taxon>
        <taxon>Actinomycetota</taxon>
        <taxon>Actinomycetes</taxon>
        <taxon>Streptosporangiales</taxon>
        <taxon>Streptosporangiaceae</taxon>
        <taxon>Sphaerisporangium</taxon>
    </lineage>
</organism>
<dbReference type="CDD" id="cd00093">
    <property type="entry name" value="HTH_XRE"/>
    <property type="match status" value="1"/>
</dbReference>
<dbReference type="InterPro" id="IPR013096">
    <property type="entry name" value="Cupin_2"/>
</dbReference>
<dbReference type="InterPro" id="IPR001387">
    <property type="entry name" value="Cro/C1-type_HTH"/>
</dbReference>
<dbReference type="PROSITE" id="PS50943">
    <property type="entry name" value="HTH_CROC1"/>
    <property type="match status" value="1"/>
</dbReference>
<proteinExistence type="predicted"/>
<protein>
    <submittedName>
        <fullName evidence="3">Transcriptional regulator with XRE-family HTH domain</fullName>
    </submittedName>
</protein>
<feature type="domain" description="HTH cro/C1-type" evidence="2">
    <location>
        <begin position="1"/>
        <end position="46"/>
    </location>
</feature>
<dbReference type="Gene3D" id="1.10.260.40">
    <property type="entry name" value="lambda repressor-like DNA-binding domains"/>
    <property type="match status" value="1"/>
</dbReference>
<sequence>MSLRDLAARAQASPGFISQLERGLTSASVGMLRRIAGALGLTVAELFSEDDSTAHRVVRRAERPELPAGPGTRKHLVSQRPLQNLEVYSGEFDPGASTGDEPYTHGDAQEILLVLRGTALLWIGPPGAAAAHRLEAGDSAEYRTATPHRLENDGDGPLEVVWMISPPTPS</sequence>
<dbReference type="GO" id="GO:0003700">
    <property type="term" value="F:DNA-binding transcription factor activity"/>
    <property type="evidence" value="ECO:0007669"/>
    <property type="project" value="TreeGrafter"/>
</dbReference>
<dbReference type="PANTHER" id="PTHR46797:SF2">
    <property type="entry name" value="TRANSCRIPTIONAL REGULATOR"/>
    <property type="match status" value="1"/>
</dbReference>
<dbReference type="AlphaFoldDB" id="A0A7W9DTU5"/>
<dbReference type="GO" id="GO:0003677">
    <property type="term" value="F:DNA binding"/>
    <property type="evidence" value="ECO:0007669"/>
    <property type="project" value="UniProtKB-KW"/>
</dbReference>
<dbReference type="GO" id="GO:0005829">
    <property type="term" value="C:cytosol"/>
    <property type="evidence" value="ECO:0007669"/>
    <property type="project" value="TreeGrafter"/>
</dbReference>
<name>A0A7W9DTU5_9ACTN</name>
<keyword evidence="4" id="KW-1185">Reference proteome</keyword>
<dbReference type="PANTHER" id="PTHR46797">
    <property type="entry name" value="HTH-TYPE TRANSCRIPTIONAL REGULATOR"/>
    <property type="match status" value="1"/>
</dbReference>